<keyword evidence="3" id="KW-1185">Reference proteome</keyword>
<feature type="transmembrane region" description="Helical" evidence="1">
    <location>
        <begin position="117"/>
        <end position="141"/>
    </location>
</feature>
<keyword evidence="1" id="KW-1133">Transmembrane helix</keyword>
<evidence type="ECO:0000256" key="1">
    <source>
        <dbReference type="SAM" id="Phobius"/>
    </source>
</evidence>
<dbReference type="EMBL" id="CAKXAJ010022473">
    <property type="protein sequence ID" value="CAH2227117.1"/>
    <property type="molecule type" value="Genomic_DNA"/>
</dbReference>
<keyword evidence="1" id="KW-0472">Membrane</keyword>
<evidence type="ECO:0000313" key="3">
    <source>
        <dbReference type="Proteomes" id="UP000838756"/>
    </source>
</evidence>
<name>A0A8S4QY31_9NEOP</name>
<feature type="transmembrane region" description="Helical" evidence="1">
    <location>
        <begin position="165"/>
        <end position="186"/>
    </location>
</feature>
<dbReference type="Proteomes" id="UP000838756">
    <property type="component" value="Unassembled WGS sequence"/>
</dbReference>
<sequence length="189" mass="20346">MERACARAVIAERCAGDSDFPQRTLAISSASAAPGRAVFTSKSFNSDPMSPSDTQSFGSVPFLLCGIASLAGPGFAGKLCFPGVVLLALALRPAFMTWACWFCSISSEPAATYPANFIYWLAWEVVNVSFRLCLRVLALLWEGMGVYHRGRTSCTYILTFRLREVLLSGLGVALIWLPAALGYSGLDVT</sequence>
<comment type="caution">
    <text evidence="2">The sequence shown here is derived from an EMBL/GenBank/DDBJ whole genome shotgun (WGS) entry which is preliminary data.</text>
</comment>
<evidence type="ECO:0000313" key="2">
    <source>
        <dbReference type="EMBL" id="CAH2227117.1"/>
    </source>
</evidence>
<keyword evidence="1" id="KW-0812">Transmembrane</keyword>
<protein>
    <submittedName>
        <fullName evidence="2">Jg25578 protein</fullName>
    </submittedName>
</protein>
<dbReference type="AlphaFoldDB" id="A0A8S4QY31"/>
<gene>
    <name evidence="2" type="primary">jg25578</name>
    <name evidence="2" type="ORF">PAEG_LOCUS7651</name>
</gene>
<feature type="transmembrane region" description="Helical" evidence="1">
    <location>
        <begin position="84"/>
        <end position="105"/>
    </location>
</feature>
<organism evidence="2 3">
    <name type="scientific">Pararge aegeria aegeria</name>
    <dbReference type="NCBI Taxonomy" id="348720"/>
    <lineage>
        <taxon>Eukaryota</taxon>
        <taxon>Metazoa</taxon>
        <taxon>Ecdysozoa</taxon>
        <taxon>Arthropoda</taxon>
        <taxon>Hexapoda</taxon>
        <taxon>Insecta</taxon>
        <taxon>Pterygota</taxon>
        <taxon>Neoptera</taxon>
        <taxon>Endopterygota</taxon>
        <taxon>Lepidoptera</taxon>
        <taxon>Glossata</taxon>
        <taxon>Ditrysia</taxon>
        <taxon>Papilionoidea</taxon>
        <taxon>Nymphalidae</taxon>
        <taxon>Satyrinae</taxon>
        <taxon>Satyrini</taxon>
        <taxon>Parargina</taxon>
        <taxon>Pararge</taxon>
    </lineage>
</organism>
<reference evidence="2" key="1">
    <citation type="submission" date="2022-03" db="EMBL/GenBank/DDBJ databases">
        <authorList>
            <person name="Lindestad O."/>
        </authorList>
    </citation>
    <scope>NUCLEOTIDE SEQUENCE</scope>
</reference>
<accession>A0A8S4QY31</accession>
<proteinExistence type="predicted"/>